<dbReference type="GO" id="GO:0008270">
    <property type="term" value="F:zinc ion binding"/>
    <property type="evidence" value="ECO:0007669"/>
    <property type="project" value="TreeGrafter"/>
</dbReference>
<comment type="caution">
    <text evidence="8">The sequence shown here is derived from an EMBL/GenBank/DDBJ whole genome shotgun (WGS) entry which is preliminary data.</text>
</comment>
<keyword evidence="2" id="KW-0678">Repressor</keyword>
<keyword evidence="7" id="KW-0479">Metal-binding</keyword>
<reference evidence="8 9" key="1">
    <citation type="submission" date="2019-03" db="EMBL/GenBank/DDBJ databases">
        <title>Genomic Encyclopedia of Archaeal and Bacterial Type Strains, Phase II (KMG-II): from individual species to whole genera.</title>
        <authorList>
            <person name="Goeker M."/>
        </authorList>
    </citation>
    <scope>NUCLEOTIDE SEQUENCE [LARGE SCALE GENOMIC DNA]</scope>
    <source>
        <strain evidence="8 9">DSM 22554</strain>
    </source>
</reference>
<comment type="similarity">
    <text evidence="1">Belongs to the Fur family.</text>
</comment>
<dbReference type="GO" id="GO:0045892">
    <property type="term" value="P:negative regulation of DNA-templated transcription"/>
    <property type="evidence" value="ECO:0007669"/>
    <property type="project" value="TreeGrafter"/>
</dbReference>
<keyword evidence="5" id="KW-0238">DNA-binding</keyword>
<dbReference type="SUPFAM" id="SSF46785">
    <property type="entry name" value="Winged helix' DNA-binding domain"/>
    <property type="match status" value="1"/>
</dbReference>
<dbReference type="Pfam" id="PF01475">
    <property type="entry name" value="FUR"/>
    <property type="match status" value="1"/>
</dbReference>
<feature type="binding site" evidence="7">
    <location>
        <position position="100"/>
    </location>
    <ligand>
        <name>Zn(2+)</name>
        <dbReference type="ChEBI" id="CHEBI:29105"/>
    </ligand>
</feature>
<evidence type="ECO:0000256" key="6">
    <source>
        <dbReference type="ARBA" id="ARBA00023163"/>
    </source>
</evidence>
<feature type="binding site" evidence="7">
    <location>
        <position position="139"/>
    </location>
    <ligand>
        <name>Zn(2+)</name>
        <dbReference type="ChEBI" id="CHEBI:29105"/>
    </ligand>
</feature>
<keyword evidence="3 7" id="KW-0862">Zinc</keyword>
<evidence type="ECO:0000256" key="4">
    <source>
        <dbReference type="ARBA" id="ARBA00023015"/>
    </source>
</evidence>
<dbReference type="Proteomes" id="UP000294616">
    <property type="component" value="Unassembled WGS sequence"/>
</dbReference>
<protein>
    <submittedName>
        <fullName evidence="8">Fur family ferric uptake transcriptional regulator</fullName>
    </submittedName>
</protein>
<evidence type="ECO:0000313" key="9">
    <source>
        <dbReference type="Proteomes" id="UP000294616"/>
    </source>
</evidence>
<feature type="binding site" evidence="7">
    <location>
        <position position="103"/>
    </location>
    <ligand>
        <name>Zn(2+)</name>
        <dbReference type="ChEBI" id="CHEBI:29105"/>
    </ligand>
</feature>
<dbReference type="Gene3D" id="1.10.10.10">
    <property type="entry name" value="Winged helix-like DNA-binding domain superfamily/Winged helix DNA-binding domain"/>
    <property type="match status" value="1"/>
</dbReference>
<keyword evidence="9" id="KW-1185">Reference proteome</keyword>
<evidence type="ECO:0000256" key="1">
    <source>
        <dbReference type="ARBA" id="ARBA00007957"/>
    </source>
</evidence>
<dbReference type="AlphaFoldDB" id="A0A4R1LUN1"/>
<dbReference type="Gene3D" id="3.30.1490.190">
    <property type="match status" value="1"/>
</dbReference>
<feature type="binding site" evidence="7">
    <location>
        <position position="136"/>
    </location>
    <ligand>
        <name>Zn(2+)</name>
        <dbReference type="ChEBI" id="CHEBI:29105"/>
    </ligand>
</feature>
<evidence type="ECO:0000256" key="7">
    <source>
        <dbReference type="PIRSR" id="PIRSR602481-1"/>
    </source>
</evidence>
<dbReference type="InterPro" id="IPR043135">
    <property type="entry name" value="Fur_C"/>
</dbReference>
<evidence type="ECO:0000256" key="3">
    <source>
        <dbReference type="ARBA" id="ARBA00022833"/>
    </source>
</evidence>
<proteinExistence type="inferred from homology"/>
<dbReference type="GO" id="GO:0000976">
    <property type="term" value="F:transcription cis-regulatory region binding"/>
    <property type="evidence" value="ECO:0007669"/>
    <property type="project" value="TreeGrafter"/>
</dbReference>
<dbReference type="EMBL" id="SMGO01000003">
    <property type="protein sequence ID" value="TCK80873.1"/>
    <property type="molecule type" value="Genomic_DNA"/>
</dbReference>
<dbReference type="InterPro" id="IPR002481">
    <property type="entry name" value="FUR"/>
</dbReference>
<dbReference type="PANTHER" id="PTHR33202:SF22">
    <property type="entry name" value="HYDROGEN PEROXIDE SENSITIVE REPRESSOR"/>
    <property type="match status" value="1"/>
</dbReference>
<evidence type="ECO:0000313" key="8">
    <source>
        <dbReference type="EMBL" id="TCK80873.1"/>
    </source>
</evidence>
<dbReference type="GO" id="GO:1900376">
    <property type="term" value="P:regulation of secondary metabolite biosynthetic process"/>
    <property type="evidence" value="ECO:0007669"/>
    <property type="project" value="TreeGrafter"/>
</dbReference>
<organism evidence="8 9">
    <name type="scientific">Albibacterium bauzanense</name>
    <dbReference type="NCBI Taxonomy" id="653929"/>
    <lineage>
        <taxon>Bacteria</taxon>
        <taxon>Pseudomonadati</taxon>
        <taxon>Bacteroidota</taxon>
        <taxon>Sphingobacteriia</taxon>
        <taxon>Sphingobacteriales</taxon>
        <taxon>Sphingobacteriaceae</taxon>
        <taxon>Albibacterium</taxon>
    </lineage>
</organism>
<evidence type="ECO:0000256" key="5">
    <source>
        <dbReference type="ARBA" id="ARBA00023125"/>
    </source>
</evidence>
<dbReference type="RefSeq" id="WP_132225579.1">
    <property type="nucleotide sequence ID" value="NZ_SMGO01000003.1"/>
</dbReference>
<keyword evidence="6" id="KW-0804">Transcription</keyword>
<comment type="cofactor">
    <cofactor evidence="7">
        <name>Zn(2+)</name>
        <dbReference type="ChEBI" id="CHEBI:29105"/>
    </cofactor>
    <text evidence="7">Binds 1 zinc ion per subunit.</text>
</comment>
<dbReference type="OrthoDB" id="594893at2"/>
<keyword evidence="4" id="KW-0805">Transcription regulation</keyword>
<gene>
    <name evidence="8" type="ORF">C8N28_2627</name>
</gene>
<dbReference type="PANTHER" id="PTHR33202">
    <property type="entry name" value="ZINC UPTAKE REGULATION PROTEIN"/>
    <property type="match status" value="1"/>
</dbReference>
<accession>A0A4R1LUN1</accession>
<name>A0A4R1LUN1_9SPHI</name>
<evidence type="ECO:0000256" key="2">
    <source>
        <dbReference type="ARBA" id="ARBA00022491"/>
    </source>
</evidence>
<dbReference type="InterPro" id="IPR036388">
    <property type="entry name" value="WH-like_DNA-bd_sf"/>
</dbReference>
<dbReference type="GO" id="GO:0003700">
    <property type="term" value="F:DNA-binding transcription factor activity"/>
    <property type="evidence" value="ECO:0007669"/>
    <property type="project" value="InterPro"/>
</dbReference>
<dbReference type="InterPro" id="IPR036390">
    <property type="entry name" value="WH_DNA-bd_sf"/>
</dbReference>
<sequence length="145" mass="16370">MKTTEKFNDLLDKHHLKKTGPRLSVLSILNSREVATSQPDLEQMLGEEVDRVTLYRILNTFEKSGIIHKILDLNGTSNYALCSPLCTSEKHKDEHVHFNCTICLNIYCMDEVQIPAVSIPKGFKATNKNLIIYGSCDSCNKKGKE</sequence>